<dbReference type="GO" id="GO:0008170">
    <property type="term" value="F:N-methyltransferase activity"/>
    <property type="evidence" value="ECO:0007669"/>
    <property type="project" value="UniProtKB-ARBA"/>
</dbReference>
<proteinExistence type="predicted"/>
<dbReference type="InterPro" id="IPR001214">
    <property type="entry name" value="SET_dom"/>
</dbReference>
<name>A0AAE1PT72_9EUCA</name>
<dbReference type="AlphaFoldDB" id="A0AAE1PT72"/>
<dbReference type="InterPro" id="IPR046341">
    <property type="entry name" value="SET_dom_sf"/>
</dbReference>
<comment type="caution">
    <text evidence="3">The sequence shown here is derived from an EMBL/GenBank/DDBJ whole genome shotgun (WGS) entry which is preliminary data.</text>
</comment>
<accession>A0AAE1PT72</accession>
<reference evidence="3" key="1">
    <citation type="submission" date="2023-11" db="EMBL/GenBank/DDBJ databases">
        <title>Genome assemblies of two species of porcelain crab, Petrolisthes cinctipes and Petrolisthes manimaculis (Anomura: Porcellanidae).</title>
        <authorList>
            <person name="Angst P."/>
        </authorList>
    </citation>
    <scope>NUCLEOTIDE SEQUENCE</scope>
    <source>
        <strain evidence="3">PB745_02</strain>
        <tissue evidence="3">Gill</tissue>
    </source>
</reference>
<evidence type="ECO:0000256" key="1">
    <source>
        <dbReference type="SAM" id="MobiDB-lite"/>
    </source>
</evidence>
<dbReference type="Pfam" id="PF21549">
    <property type="entry name" value="PRDM2_PR"/>
    <property type="match status" value="1"/>
</dbReference>
<evidence type="ECO:0000259" key="2">
    <source>
        <dbReference type="Pfam" id="PF21549"/>
    </source>
</evidence>
<organism evidence="3 4">
    <name type="scientific">Petrolisthes manimaculis</name>
    <dbReference type="NCBI Taxonomy" id="1843537"/>
    <lineage>
        <taxon>Eukaryota</taxon>
        <taxon>Metazoa</taxon>
        <taxon>Ecdysozoa</taxon>
        <taxon>Arthropoda</taxon>
        <taxon>Crustacea</taxon>
        <taxon>Multicrustacea</taxon>
        <taxon>Malacostraca</taxon>
        <taxon>Eumalacostraca</taxon>
        <taxon>Eucarida</taxon>
        <taxon>Decapoda</taxon>
        <taxon>Pleocyemata</taxon>
        <taxon>Anomura</taxon>
        <taxon>Galatheoidea</taxon>
        <taxon>Porcellanidae</taxon>
        <taxon>Petrolisthes</taxon>
    </lineage>
</organism>
<feature type="region of interest" description="Disordered" evidence="1">
    <location>
        <begin position="1"/>
        <end position="136"/>
    </location>
</feature>
<protein>
    <recommendedName>
        <fullName evidence="2">SET domain-containing protein</fullName>
    </recommendedName>
</protein>
<dbReference type="GO" id="GO:0008757">
    <property type="term" value="F:S-adenosylmethionine-dependent methyltransferase activity"/>
    <property type="evidence" value="ECO:0007669"/>
    <property type="project" value="UniProtKB-ARBA"/>
</dbReference>
<keyword evidence="4" id="KW-1185">Reference proteome</keyword>
<feature type="compositionally biased region" description="Basic and acidic residues" evidence="1">
    <location>
        <begin position="96"/>
        <end position="131"/>
    </location>
</feature>
<dbReference type="GO" id="GO:0008276">
    <property type="term" value="F:protein methyltransferase activity"/>
    <property type="evidence" value="ECO:0007669"/>
    <property type="project" value="UniProtKB-ARBA"/>
</dbReference>
<dbReference type="Gene3D" id="2.170.270.10">
    <property type="entry name" value="SET domain"/>
    <property type="match status" value="1"/>
</dbReference>
<evidence type="ECO:0000313" key="3">
    <source>
        <dbReference type="EMBL" id="KAK4313718.1"/>
    </source>
</evidence>
<gene>
    <name evidence="3" type="ORF">Pmani_014941</name>
</gene>
<evidence type="ECO:0000313" key="4">
    <source>
        <dbReference type="Proteomes" id="UP001292094"/>
    </source>
</evidence>
<sequence length="323" mass="36686">MDPLNEDSPNESLILERKREKGEEGKVKREEGEEGKVKREEGEKEIGNEGRGKREEEEEEGKGKREERETEGRGEREEGEKKREKEGEEEENEREEGEKEGKGEREEGEKEREEGKEEREEGKEEREEGGRRIGTTLRRNPKRKHCLRNYTNDTFPKDDDYIYCEDCCKEWEGECPHHPLTLILDNPVVRDGSVSKRAHYTIPWPLTIGPSKIKSAGLGVWTNADLPKGLLFGPYQGNIISKVTSGEETGYAWKETLYPKLQVVKRLAMHGRQNVEATTTTRSTTTTTPIITTTTPIITTTTPIITTTTPIITITTSTTQAGP</sequence>
<dbReference type="Proteomes" id="UP001292094">
    <property type="component" value="Unassembled WGS sequence"/>
</dbReference>
<feature type="compositionally biased region" description="Basic and acidic residues" evidence="1">
    <location>
        <begin position="14"/>
        <end position="86"/>
    </location>
</feature>
<dbReference type="EMBL" id="JAWZYT010001275">
    <property type="protein sequence ID" value="KAK4313718.1"/>
    <property type="molecule type" value="Genomic_DNA"/>
</dbReference>
<feature type="domain" description="SET" evidence="2">
    <location>
        <begin position="207"/>
        <end position="255"/>
    </location>
</feature>